<organism evidence="1 2">
    <name type="scientific">Autumnicola tepida</name>
    <dbReference type="NCBI Taxonomy" id="3075595"/>
    <lineage>
        <taxon>Bacteria</taxon>
        <taxon>Pseudomonadati</taxon>
        <taxon>Bacteroidota</taxon>
        <taxon>Flavobacteriia</taxon>
        <taxon>Flavobacteriales</taxon>
        <taxon>Flavobacteriaceae</taxon>
        <taxon>Autumnicola</taxon>
    </lineage>
</organism>
<gene>
    <name evidence="1" type="ORF">RM553_19260</name>
</gene>
<keyword evidence="2" id="KW-1185">Reference proteome</keyword>
<reference evidence="1 2" key="1">
    <citation type="submission" date="2023-09" db="EMBL/GenBank/DDBJ databases">
        <authorList>
            <person name="Rey-Velasco X."/>
        </authorList>
    </citation>
    <scope>NUCLEOTIDE SEQUENCE [LARGE SCALE GENOMIC DNA]</scope>
    <source>
        <strain evidence="1 2">F363</strain>
    </source>
</reference>
<feature type="non-terminal residue" evidence="1">
    <location>
        <position position="1"/>
    </location>
</feature>
<proteinExistence type="predicted"/>
<dbReference type="Proteomes" id="UP001262889">
    <property type="component" value="Unassembled WGS sequence"/>
</dbReference>
<evidence type="ECO:0000313" key="2">
    <source>
        <dbReference type="Proteomes" id="UP001262889"/>
    </source>
</evidence>
<dbReference type="EMBL" id="JAVRHQ010000060">
    <property type="protein sequence ID" value="MDT0644980.1"/>
    <property type="molecule type" value="Genomic_DNA"/>
</dbReference>
<accession>A0ABU3CG53</accession>
<comment type="caution">
    <text evidence="1">The sequence shown here is derived from an EMBL/GenBank/DDBJ whole genome shotgun (WGS) entry which is preliminary data.</text>
</comment>
<dbReference type="RefSeq" id="WP_311536595.1">
    <property type="nucleotide sequence ID" value="NZ_JAVRHQ010000060.1"/>
</dbReference>
<evidence type="ECO:0000313" key="1">
    <source>
        <dbReference type="EMBL" id="MDT0644980.1"/>
    </source>
</evidence>
<protein>
    <submittedName>
        <fullName evidence="1">Uncharacterized protein</fullName>
    </submittedName>
</protein>
<name>A0ABU3CG53_9FLAO</name>
<sequence length="77" mass="9255">DRERVELEGIDEEFDEVEFELELNGKRKTFYTIRRDKIQPDINVTRDIEFDENGIPTIESMIEQSEVLIREVIELRL</sequence>